<dbReference type="PROSITE" id="PS00107">
    <property type="entry name" value="PROTEIN_KINASE_ATP"/>
    <property type="match status" value="1"/>
</dbReference>
<keyword evidence="3" id="KW-0808">Transferase</keyword>
<feature type="domain" description="Gnk2-homologous" evidence="18">
    <location>
        <begin position="136"/>
        <end position="243"/>
    </location>
</feature>
<dbReference type="AlphaFoldDB" id="A0AAV6XK69"/>
<evidence type="ECO:0000256" key="12">
    <source>
        <dbReference type="ARBA" id="ARBA00023180"/>
    </source>
</evidence>
<dbReference type="InterPro" id="IPR008271">
    <property type="entry name" value="Ser/Thr_kinase_AS"/>
</dbReference>
<keyword evidence="10 15" id="KW-1133">Transmembrane helix</keyword>
<dbReference type="PROSITE" id="PS50011">
    <property type="entry name" value="PROTEIN_KINASE_DOM"/>
    <property type="match status" value="1"/>
</dbReference>
<dbReference type="FunFam" id="1.10.510.10:FF:000590">
    <property type="entry name" value="PR5-like receptor kinase"/>
    <property type="match status" value="1"/>
</dbReference>
<dbReference type="EMBL" id="WHWC01000005">
    <property type="protein sequence ID" value="KAG8382863.1"/>
    <property type="molecule type" value="Genomic_DNA"/>
</dbReference>
<dbReference type="Pfam" id="PF00069">
    <property type="entry name" value="Pkinase"/>
    <property type="match status" value="1"/>
</dbReference>
<evidence type="ECO:0000256" key="4">
    <source>
        <dbReference type="ARBA" id="ARBA00022692"/>
    </source>
</evidence>
<dbReference type="InterPro" id="IPR002902">
    <property type="entry name" value="GNK2"/>
</dbReference>
<dbReference type="InterPro" id="IPR045874">
    <property type="entry name" value="LRK10/LRL21-25-like"/>
</dbReference>
<evidence type="ECO:0000256" key="5">
    <source>
        <dbReference type="ARBA" id="ARBA00022729"/>
    </source>
</evidence>
<dbReference type="Proteomes" id="UP000826271">
    <property type="component" value="Unassembled WGS sequence"/>
</dbReference>
<dbReference type="GO" id="GO:0005524">
    <property type="term" value="F:ATP binding"/>
    <property type="evidence" value="ECO:0007669"/>
    <property type="project" value="UniProtKB-UniRule"/>
</dbReference>
<keyword evidence="4 15" id="KW-0812">Transmembrane</keyword>
<organism evidence="19 20">
    <name type="scientific">Buddleja alternifolia</name>
    <dbReference type="NCBI Taxonomy" id="168488"/>
    <lineage>
        <taxon>Eukaryota</taxon>
        <taxon>Viridiplantae</taxon>
        <taxon>Streptophyta</taxon>
        <taxon>Embryophyta</taxon>
        <taxon>Tracheophyta</taxon>
        <taxon>Spermatophyta</taxon>
        <taxon>Magnoliopsida</taxon>
        <taxon>eudicotyledons</taxon>
        <taxon>Gunneridae</taxon>
        <taxon>Pentapetalae</taxon>
        <taxon>asterids</taxon>
        <taxon>lamiids</taxon>
        <taxon>Lamiales</taxon>
        <taxon>Scrophulariaceae</taxon>
        <taxon>Buddlejeae</taxon>
        <taxon>Buddleja</taxon>
    </lineage>
</organism>
<dbReference type="Pfam" id="PF01657">
    <property type="entry name" value="Stress-antifung"/>
    <property type="match status" value="2"/>
</dbReference>
<feature type="compositionally biased region" description="Pro residues" evidence="14">
    <location>
        <begin position="265"/>
        <end position="274"/>
    </location>
</feature>
<dbReference type="InterPro" id="IPR017441">
    <property type="entry name" value="Protein_kinase_ATP_BS"/>
</dbReference>
<dbReference type="InterPro" id="IPR000719">
    <property type="entry name" value="Prot_kinase_dom"/>
</dbReference>
<dbReference type="PROSITE" id="PS51473">
    <property type="entry name" value="GNK2"/>
    <property type="match status" value="2"/>
</dbReference>
<evidence type="ECO:0000259" key="17">
    <source>
        <dbReference type="PROSITE" id="PS50011"/>
    </source>
</evidence>
<dbReference type="FunFam" id="3.30.200.20:FF:000178">
    <property type="entry name" value="serine/threonine-protein kinase PBS1-like"/>
    <property type="match status" value="1"/>
</dbReference>
<proteinExistence type="predicted"/>
<evidence type="ECO:0000256" key="15">
    <source>
        <dbReference type="SAM" id="Phobius"/>
    </source>
</evidence>
<keyword evidence="9 13" id="KW-0067">ATP-binding</keyword>
<evidence type="ECO:0000256" key="1">
    <source>
        <dbReference type="ARBA" id="ARBA00004479"/>
    </source>
</evidence>
<evidence type="ECO:0000313" key="20">
    <source>
        <dbReference type="Proteomes" id="UP000826271"/>
    </source>
</evidence>
<accession>A0AAV6XK69</accession>
<comment type="caution">
    <text evidence="19">The sequence shown here is derived from an EMBL/GenBank/DDBJ whole genome shotgun (WGS) entry which is preliminary data.</text>
</comment>
<dbReference type="InterPro" id="IPR011009">
    <property type="entry name" value="Kinase-like_dom_sf"/>
</dbReference>
<dbReference type="FunFam" id="3.30.430.20:FF:000002">
    <property type="entry name" value="Cysteine-rich receptor-like protein kinase 10"/>
    <property type="match status" value="1"/>
</dbReference>
<evidence type="ECO:0008006" key="21">
    <source>
        <dbReference type="Google" id="ProtNLM"/>
    </source>
</evidence>
<dbReference type="SUPFAM" id="SSF56112">
    <property type="entry name" value="Protein kinase-like (PK-like)"/>
    <property type="match status" value="1"/>
</dbReference>
<reference evidence="19" key="1">
    <citation type="submission" date="2019-10" db="EMBL/GenBank/DDBJ databases">
        <authorList>
            <person name="Zhang R."/>
            <person name="Pan Y."/>
            <person name="Wang J."/>
            <person name="Ma R."/>
            <person name="Yu S."/>
        </authorList>
    </citation>
    <scope>NUCLEOTIDE SEQUENCE</scope>
    <source>
        <strain evidence="19">LA-IB0</strain>
        <tissue evidence="19">Leaf</tissue>
    </source>
</reference>
<evidence type="ECO:0000256" key="7">
    <source>
        <dbReference type="ARBA" id="ARBA00022741"/>
    </source>
</evidence>
<keyword evidence="7 13" id="KW-0547">Nucleotide-binding</keyword>
<feature type="transmembrane region" description="Helical" evidence="15">
    <location>
        <begin position="286"/>
        <end position="309"/>
    </location>
</feature>
<keyword evidence="20" id="KW-1185">Reference proteome</keyword>
<protein>
    <recommendedName>
        <fullName evidence="21">Receptor-like kinase</fullName>
    </recommendedName>
</protein>
<evidence type="ECO:0000256" key="10">
    <source>
        <dbReference type="ARBA" id="ARBA00022989"/>
    </source>
</evidence>
<dbReference type="Gene3D" id="1.10.510.10">
    <property type="entry name" value="Transferase(Phosphotransferase) domain 1"/>
    <property type="match status" value="1"/>
</dbReference>
<keyword evidence="12" id="KW-0325">Glycoprotein</keyword>
<keyword evidence="5 16" id="KW-0732">Signal</keyword>
<keyword evidence="6" id="KW-0677">Repeat</keyword>
<evidence type="ECO:0000256" key="2">
    <source>
        <dbReference type="ARBA" id="ARBA00022527"/>
    </source>
</evidence>
<evidence type="ECO:0000256" key="11">
    <source>
        <dbReference type="ARBA" id="ARBA00023136"/>
    </source>
</evidence>
<dbReference type="Gene3D" id="3.30.430.20">
    <property type="entry name" value="Gnk2 domain, C-X8-C-X2-C motif"/>
    <property type="match status" value="2"/>
</dbReference>
<dbReference type="GO" id="GO:0004674">
    <property type="term" value="F:protein serine/threonine kinase activity"/>
    <property type="evidence" value="ECO:0007669"/>
    <property type="project" value="UniProtKB-KW"/>
</dbReference>
<sequence>MRSSETWLSSFFIFLILTNISSTFVTAQKKYCFNNIGNYTKNSTYSNNLNTILSSLSSNMSNQGFHNASLGQNLDRVNVIALCRGDVQPDLCRSCIQEATVELISTCPNQRQAILSSEFCTLRYSNNSNIFGDLAVSPAAIKSNDHNVTSPQQFDEDLNSVLDQLRVQAASGGSLMKVAAGNQMGPDFQTIYGLLQCSPDISQDDCSRCLTTAAQRIPGCCGGSIRVRILQPSCTLRYGTRPFYNLTRIREAQATPVGSGSGPQIGPPPPPSGSSPPVVRKHRLRLILLTGFGVVLIVTTSIIILVMLIKRRKKNKSAYNHKNVKIFLKNHGNLALKRYTYSQIRKMTKSFNDNLGKGGYGSVYKGKLHDGRLVAVKILDESRKNGEDFVNEVANISKTSHINIVTLLGFCFEGSKWALIYEFMPNGSLDKFLSEEGHLGWEKLFEIAVEIARGLEYLHRGCNMRILHLDIKPHNILLDMDFHPKIADFGLAKLCPNRASIVSMSGARGTVGYIAPEVFCRNFGEVSHKSDVYSYGMMVLEIVGERRNVDPQPADSMSEAYFPHWVYKHLEVNVHEEERDGSVEEDEKRRLIIVGLWCIQTNPNDRPSMRRVVEMLEGKLESLQIPPKPYLSSPTRLTTDVSTYESSI</sequence>
<dbReference type="FunFam" id="3.30.430.20:FF:000003">
    <property type="entry name" value="Cysteine-rich RLK (RECEPTOR-like protein kinase) 10"/>
    <property type="match status" value="1"/>
</dbReference>
<dbReference type="InterPro" id="IPR038408">
    <property type="entry name" value="GNK2_sf"/>
</dbReference>
<gene>
    <name evidence="19" type="ORF">BUALT_Bualt05G0123500</name>
</gene>
<evidence type="ECO:0000256" key="9">
    <source>
        <dbReference type="ARBA" id="ARBA00022840"/>
    </source>
</evidence>
<dbReference type="GO" id="GO:0016020">
    <property type="term" value="C:membrane"/>
    <property type="evidence" value="ECO:0007669"/>
    <property type="project" value="UniProtKB-SubCell"/>
</dbReference>
<evidence type="ECO:0000256" key="8">
    <source>
        <dbReference type="ARBA" id="ARBA00022777"/>
    </source>
</evidence>
<dbReference type="PROSITE" id="PS00108">
    <property type="entry name" value="PROTEIN_KINASE_ST"/>
    <property type="match status" value="1"/>
</dbReference>
<feature type="region of interest" description="Disordered" evidence="14">
    <location>
        <begin position="255"/>
        <end position="277"/>
    </location>
</feature>
<evidence type="ECO:0000256" key="13">
    <source>
        <dbReference type="PROSITE-ProRule" id="PRU10141"/>
    </source>
</evidence>
<name>A0AAV6XK69_9LAMI</name>
<keyword evidence="8" id="KW-0418">Kinase</keyword>
<evidence type="ECO:0000256" key="14">
    <source>
        <dbReference type="SAM" id="MobiDB-lite"/>
    </source>
</evidence>
<keyword evidence="2" id="KW-0723">Serine/threonine-protein kinase</keyword>
<dbReference type="SMART" id="SM00220">
    <property type="entry name" value="S_TKc"/>
    <property type="match status" value="1"/>
</dbReference>
<dbReference type="PANTHER" id="PTHR27009">
    <property type="entry name" value="RUST RESISTANCE KINASE LR10-RELATED"/>
    <property type="match status" value="1"/>
</dbReference>
<dbReference type="CDD" id="cd23509">
    <property type="entry name" value="Gnk2-like"/>
    <property type="match status" value="2"/>
</dbReference>
<feature type="binding site" evidence="13">
    <location>
        <position position="377"/>
    </location>
    <ligand>
        <name>ATP</name>
        <dbReference type="ChEBI" id="CHEBI:30616"/>
    </ligand>
</feature>
<keyword evidence="11 15" id="KW-0472">Membrane</keyword>
<evidence type="ECO:0000256" key="3">
    <source>
        <dbReference type="ARBA" id="ARBA00022679"/>
    </source>
</evidence>
<comment type="subcellular location">
    <subcellularLocation>
        <location evidence="1">Membrane</location>
        <topology evidence="1">Single-pass type I membrane protein</topology>
    </subcellularLocation>
</comment>
<feature type="domain" description="Protein kinase" evidence="17">
    <location>
        <begin position="349"/>
        <end position="631"/>
    </location>
</feature>
<dbReference type="Gene3D" id="3.30.200.20">
    <property type="entry name" value="Phosphorylase Kinase, domain 1"/>
    <property type="match status" value="1"/>
</dbReference>
<evidence type="ECO:0000259" key="18">
    <source>
        <dbReference type="PROSITE" id="PS51473"/>
    </source>
</evidence>
<feature type="domain" description="Gnk2-homologous" evidence="18">
    <location>
        <begin position="27"/>
        <end position="129"/>
    </location>
</feature>
<feature type="chain" id="PRO_5043798407" description="Receptor-like kinase" evidence="16">
    <location>
        <begin position="28"/>
        <end position="648"/>
    </location>
</feature>
<evidence type="ECO:0000256" key="16">
    <source>
        <dbReference type="SAM" id="SignalP"/>
    </source>
</evidence>
<evidence type="ECO:0000313" key="19">
    <source>
        <dbReference type="EMBL" id="KAG8382863.1"/>
    </source>
</evidence>
<evidence type="ECO:0000256" key="6">
    <source>
        <dbReference type="ARBA" id="ARBA00022737"/>
    </source>
</evidence>
<feature type="signal peptide" evidence="16">
    <location>
        <begin position="1"/>
        <end position="27"/>
    </location>
</feature>